<dbReference type="PANTHER" id="PTHR21198:SF7">
    <property type="entry name" value="ASPARTATE-GLUTAMATE RACEMASE FAMILY"/>
    <property type="match status" value="1"/>
</dbReference>
<dbReference type="Proteomes" id="UP001408789">
    <property type="component" value="Unassembled WGS sequence"/>
</dbReference>
<organism evidence="1 2">
    <name type="scientific">Deinandra increscens subsp. villosa</name>
    <dbReference type="NCBI Taxonomy" id="3103831"/>
    <lineage>
        <taxon>Eukaryota</taxon>
        <taxon>Viridiplantae</taxon>
        <taxon>Streptophyta</taxon>
        <taxon>Embryophyta</taxon>
        <taxon>Tracheophyta</taxon>
        <taxon>Spermatophyta</taxon>
        <taxon>Magnoliopsida</taxon>
        <taxon>eudicotyledons</taxon>
        <taxon>Gunneridae</taxon>
        <taxon>Pentapetalae</taxon>
        <taxon>asterids</taxon>
        <taxon>campanulids</taxon>
        <taxon>Asterales</taxon>
        <taxon>Asteraceae</taxon>
        <taxon>Asteroideae</taxon>
        <taxon>Heliantheae alliance</taxon>
        <taxon>Madieae</taxon>
        <taxon>Madiinae</taxon>
        <taxon>Deinandra</taxon>
    </lineage>
</organism>
<proteinExistence type="predicted"/>
<keyword evidence="2" id="KW-1185">Reference proteome</keyword>
<comment type="caution">
    <text evidence="1">The sequence shown here is derived from an EMBL/GenBank/DDBJ whole genome shotgun (WGS) entry which is preliminary data.</text>
</comment>
<protein>
    <submittedName>
        <fullName evidence="1">Uncharacterized protein</fullName>
    </submittedName>
</protein>
<dbReference type="AlphaFoldDB" id="A0AAP0GLP1"/>
<evidence type="ECO:0000313" key="1">
    <source>
        <dbReference type="EMBL" id="KAK9054673.1"/>
    </source>
</evidence>
<sequence>MQGFKTQKTQKRMPNLLRIALQMLTVRAVNIIILASDDGKTLLAYDDPLLKKCVDPLDSLARSTVKLAKSAIKDSK</sequence>
<gene>
    <name evidence="1" type="ORF">SSX86_025752</name>
</gene>
<accession>A0AAP0GLP1</accession>
<dbReference type="PANTHER" id="PTHR21198">
    <property type="entry name" value="GLUTAMATE RACEMASE"/>
    <property type="match status" value="1"/>
</dbReference>
<name>A0AAP0GLP1_9ASTR</name>
<reference evidence="1 2" key="1">
    <citation type="submission" date="2024-04" db="EMBL/GenBank/DDBJ databases">
        <title>The reference genome of an endangered Asteraceae, Deinandra increscens subsp. villosa, native to the Central Coast of California.</title>
        <authorList>
            <person name="Guilliams M."/>
            <person name="Hasenstab-Lehman K."/>
            <person name="Meyer R."/>
            <person name="Mcevoy S."/>
        </authorList>
    </citation>
    <scope>NUCLEOTIDE SEQUENCE [LARGE SCALE GENOMIC DNA]</scope>
    <source>
        <tissue evidence="1">Leaf</tissue>
    </source>
</reference>
<dbReference type="EMBL" id="JBCNJP010000025">
    <property type="protein sequence ID" value="KAK9054673.1"/>
    <property type="molecule type" value="Genomic_DNA"/>
</dbReference>
<evidence type="ECO:0000313" key="2">
    <source>
        <dbReference type="Proteomes" id="UP001408789"/>
    </source>
</evidence>